<accession>A0A443YM76</accession>
<evidence type="ECO:0000313" key="3">
    <source>
        <dbReference type="Proteomes" id="UP000284120"/>
    </source>
</evidence>
<dbReference type="AlphaFoldDB" id="A0A443YM76"/>
<proteinExistence type="predicted"/>
<dbReference type="RefSeq" id="WP_113648627.1">
    <property type="nucleotide sequence ID" value="NZ_QMHN01000006.1"/>
</dbReference>
<feature type="region of interest" description="Disordered" evidence="1">
    <location>
        <begin position="35"/>
        <end position="68"/>
    </location>
</feature>
<protein>
    <submittedName>
        <fullName evidence="2">Uncharacterized protein</fullName>
    </submittedName>
</protein>
<name>A0A443YM76_9SPHI</name>
<gene>
    <name evidence="2" type="ORF">DPV69_17075</name>
</gene>
<dbReference type="Proteomes" id="UP000284120">
    <property type="component" value="Unassembled WGS sequence"/>
</dbReference>
<organism evidence="2 3">
    <name type="scientific">Pedobacter chitinilyticus</name>
    <dbReference type="NCBI Taxonomy" id="2233776"/>
    <lineage>
        <taxon>Bacteria</taxon>
        <taxon>Pseudomonadati</taxon>
        <taxon>Bacteroidota</taxon>
        <taxon>Sphingobacteriia</taxon>
        <taxon>Sphingobacteriales</taxon>
        <taxon>Sphingobacteriaceae</taxon>
        <taxon>Pedobacter</taxon>
    </lineage>
</organism>
<evidence type="ECO:0000313" key="2">
    <source>
        <dbReference type="EMBL" id="RWU04875.1"/>
    </source>
</evidence>
<comment type="caution">
    <text evidence="2">The sequence shown here is derived from an EMBL/GenBank/DDBJ whole genome shotgun (WGS) entry which is preliminary data.</text>
</comment>
<keyword evidence="3" id="KW-1185">Reference proteome</keyword>
<reference evidence="2 3" key="1">
    <citation type="submission" date="2018-06" db="EMBL/GenBank/DDBJ databases">
        <title>Pedobacter endophyticus sp. nov., an endophytic bacterium isolated from a leaf of Triticum aestivum.</title>
        <authorList>
            <person name="Zhang L."/>
        </authorList>
    </citation>
    <scope>NUCLEOTIDE SEQUENCE [LARGE SCALE GENOMIC DNA]</scope>
    <source>
        <strain evidence="2 3">CM134L-2</strain>
    </source>
</reference>
<dbReference type="EMBL" id="SAYW01000006">
    <property type="protein sequence ID" value="RWU04875.1"/>
    <property type="molecule type" value="Genomic_DNA"/>
</dbReference>
<sequence>MYLPIFIAILLGFMAPSNNTSTNKRGCVYVNTNEPPRYSTFDTDTTSTGVGGGTGGDTGHVPPPRPKP</sequence>
<evidence type="ECO:0000256" key="1">
    <source>
        <dbReference type="SAM" id="MobiDB-lite"/>
    </source>
</evidence>
<feature type="compositionally biased region" description="Gly residues" evidence="1">
    <location>
        <begin position="49"/>
        <end position="58"/>
    </location>
</feature>
<dbReference type="OrthoDB" id="773392at2"/>